<evidence type="ECO:0000256" key="1">
    <source>
        <dbReference type="SAM" id="MobiDB-lite"/>
    </source>
</evidence>
<feature type="region of interest" description="Disordered" evidence="1">
    <location>
        <begin position="234"/>
        <end position="274"/>
    </location>
</feature>
<feature type="compositionally biased region" description="Low complexity" evidence="1">
    <location>
        <begin position="262"/>
        <end position="274"/>
    </location>
</feature>
<accession>A0A7S4RCU1</accession>
<sequence length="362" mass="38589">MGKLKRFLLRYDPPGIGLEIESEEGSVNVRHIDLPAGTEVASSKEINTVVDRLIAEEDLLTKRRHRPALLQLLGRLYQVEVDPTDDEGTESVPSPSQGAAKEGFQEGQQVVLVGLAGKQQAHNGEMGTLTKVKKDKFEVALNMAGRDADPVKVKGVEHIVALAPKGTPLSVGAHVAIRGLRNHVELNGCIGRVVECHEESHRYEVRATESGQLFRVKQENLVPIEMAGAGGAIAASFKENREPNTNTTPRKKDNAGSGGAAGAAPGDQAAAASVAGAGDGEEIFEPGSQVQLVGLKTAMCYNGQTAEVLSVDRVRCRYEIRLADGSVKTIRAENVRLAMKASPRPRRKEGTAAGAAQSGKMR</sequence>
<organism evidence="2">
    <name type="scientific">Alexandrium monilatum</name>
    <dbReference type="NCBI Taxonomy" id="311494"/>
    <lineage>
        <taxon>Eukaryota</taxon>
        <taxon>Sar</taxon>
        <taxon>Alveolata</taxon>
        <taxon>Dinophyceae</taxon>
        <taxon>Gonyaulacales</taxon>
        <taxon>Pyrocystaceae</taxon>
        <taxon>Alexandrium</taxon>
    </lineage>
</organism>
<name>A0A7S4RCU1_9DINO</name>
<dbReference type="EMBL" id="HBNR01048141">
    <property type="protein sequence ID" value="CAE4610511.1"/>
    <property type="molecule type" value="Transcribed_RNA"/>
</dbReference>
<protein>
    <submittedName>
        <fullName evidence="2">Uncharacterized protein</fullName>
    </submittedName>
</protein>
<dbReference type="AlphaFoldDB" id="A0A7S4RCU1"/>
<proteinExistence type="predicted"/>
<evidence type="ECO:0000313" key="2">
    <source>
        <dbReference type="EMBL" id="CAE4610511.1"/>
    </source>
</evidence>
<feature type="region of interest" description="Disordered" evidence="1">
    <location>
        <begin position="340"/>
        <end position="362"/>
    </location>
</feature>
<gene>
    <name evidence="2" type="ORF">AMON00008_LOCUS33587</name>
</gene>
<reference evidence="2" key="1">
    <citation type="submission" date="2021-01" db="EMBL/GenBank/DDBJ databases">
        <authorList>
            <person name="Corre E."/>
            <person name="Pelletier E."/>
            <person name="Niang G."/>
            <person name="Scheremetjew M."/>
            <person name="Finn R."/>
            <person name="Kale V."/>
            <person name="Holt S."/>
            <person name="Cochrane G."/>
            <person name="Meng A."/>
            <person name="Brown T."/>
            <person name="Cohen L."/>
        </authorList>
    </citation>
    <scope>NUCLEOTIDE SEQUENCE</scope>
    <source>
        <strain evidence="2">CCMP3105</strain>
    </source>
</reference>